<gene>
    <name evidence="5" type="ORF">FH972_009801</name>
</gene>
<dbReference type="GO" id="GO:0016787">
    <property type="term" value="F:hydrolase activity"/>
    <property type="evidence" value="ECO:0007669"/>
    <property type="project" value="UniProtKB-KW"/>
</dbReference>
<dbReference type="AlphaFoldDB" id="A0A660KNB6"/>
<dbReference type="InterPro" id="IPR052398">
    <property type="entry name" value="Ubiquitin_hydrolase_53/54"/>
</dbReference>
<feature type="domain" description="DUF629" evidence="4">
    <location>
        <begin position="251"/>
        <end position="673"/>
    </location>
</feature>
<proteinExistence type="predicted"/>
<keyword evidence="6" id="KW-1185">Reference proteome</keyword>
<evidence type="ECO:0000256" key="2">
    <source>
        <dbReference type="ARBA" id="ARBA00022801"/>
    </source>
</evidence>
<protein>
    <recommendedName>
        <fullName evidence="4">DUF629 domain-containing protein</fullName>
    </recommendedName>
</protein>
<evidence type="ECO:0000259" key="4">
    <source>
        <dbReference type="Pfam" id="PF04780"/>
    </source>
</evidence>
<keyword evidence="2" id="KW-0378">Hydrolase</keyword>
<dbReference type="Proteomes" id="UP000327013">
    <property type="component" value="Chromosome 4"/>
</dbReference>
<dbReference type="EMBL" id="CM017324">
    <property type="protein sequence ID" value="KAE8037191.1"/>
    <property type="molecule type" value="Genomic_DNA"/>
</dbReference>
<sequence length="827" mass="92698">MDPEASSSSASPSPAPLPSADPLVPFDVSTSTAQEFLIALGRLCGEDHSTKAVEAILSRHPEIMLSSQSFHHYKMALLCDSTTSRIECFNDAVESSRQALALSPNSISFVLFHATLFFQLALNDAGSYDAVVRECDHALLIENPIEPGYEVPVQASRLENIREAIVELTEKSKRMIIVLGGGNRRDKWKRLVEDNSLTEVKAEFEATLRRKRRIPGRRAPLNFESPVLNNRLAKKKKNKKVESKDVATISRVRAFWNDKMSVKKKRKLLRIGIEDLKVYLDKNKFRMAKEVLTEAIDYAKAEKKWSFWVGSYCGERVFVSDIDTRLMDHLSKSNSSAVSLLPDGAPEWAVDMVENGVWKPVELISATDIMERRSATADWPYVEDSEQAEFITRIRATLQLFTGNKCLALSNLNALQNFVIELLRKYHNIPISVSTDLWLHHTLQLICSLEAPELNLVLQFLEDLANVCALRCLGNIASEEDVRGNMWFWGNVGERVFFSSDFSALLFDNRLLRDETVEPDIGNAVLTSGAEDCVADCESDAIVSWLWTEGPTIGEQIKTWTSLREASPSQGTEFYKVVEDEFCRLHSMCERKGMYLRYEKPLENVESLCVDENRKREQISQGYVSLLFERWKELESVSGDDDESEGAAELDIIWSIMKESETDSEIQMAIQRQINRLAQELYQLDAIIKTTLAALGQTGLQAGMVCIFDYRFALLPLLKSFMKAKLEDLANKEAAEKSNAAAKALLAELPGQKNTNKGKSKDKKKKKDHIKTKDSEAGGGSEEQVVSPEPNEDVGSSQSGPAPLSVSSIQFGNLNWTDFCQAQASKS</sequence>
<feature type="region of interest" description="Disordered" evidence="3">
    <location>
        <begin position="746"/>
        <end position="807"/>
    </location>
</feature>
<evidence type="ECO:0000256" key="1">
    <source>
        <dbReference type="ARBA" id="ARBA00022786"/>
    </source>
</evidence>
<evidence type="ECO:0000313" key="6">
    <source>
        <dbReference type="Proteomes" id="UP000327013"/>
    </source>
</evidence>
<accession>A0A660KNB6</accession>
<keyword evidence="1" id="KW-0833">Ubl conjugation pathway</keyword>
<feature type="compositionally biased region" description="Low complexity" evidence="3">
    <location>
        <begin position="746"/>
        <end position="755"/>
    </location>
</feature>
<dbReference type="PANTHER" id="PTHR22975:SF9">
    <property type="entry name" value="ECHINUS SPLICE FORM 3"/>
    <property type="match status" value="1"/>
</dbReference>
<evidence type="ECO:0000256" key="3">
    <source>
        <dbReference type="SAM" id="MobiDB-lite"/>
    </source>
</evidence>
<dbReference type="InterPro" id="IPR006865">
    <property type="entry name" value="DUF629"/>
</dbReference>
<dbReference type="OrthoDB" id="205782at2759"/>
<dbReference type="Pfam" id="PF04780">
    <property type="entry name" value="DUF629"/>
    <property type="match status" value="1"/>
</dbReference>
<evidence type="ECO:0000313" key="5">
    <source>
        <dbReference type="EMBL" id="KAE8037191.1"/>
    </source>
</evidence>
<reference evidence="5 6" key="1">
    <citation type="submission" date="2019-06" db="EMBL/GenBank/DDBJ databases">
        <title>A chromosomal-level reference genome of Carpinus fangiana (Coryloideae, Betulaceae).</title>
        <authorList>
            <person name="Yang X."/>
            <person name="Wang Z."/>
            <person name="Zhang L."/>
            <person name="Hao G."/>
            <person name="Liu J."/>
            <person name="Yang Y."/>
        </authorList>
    </citation>
    <scope>NUCLEOTIDE SEQUENCE [LARGE SCALE GENOMIC DNA]</scope>
    <source>
        <strain evidence="5">Cfa_2016G</strain>
        <tissue evidence="5">Leaf</tissue>
    </source>
</reference>
<feature type="compositionally biased region" description="Polar residues" evidence="3">
    <location>
        <begin position="794"/>
        <end position="807"/>
    </location>
</feature>
<dbReference type="PANTHER" id="PTHR22975">
    <property type="entry name" value="UBIQUITIN SPECIFIC PROTEINASE"/>
    <property type="match status" value="1"/>
</dbReference>
<name>A0A660KNB6_9ROSI</name>
<feature type="compositionally biased region" description="Basic residues" evidence="3">
    <location>
        <begin position="756"/>
        <end position="770"/>
    </location>
</feature>
<organism evidence="5 6">
    <name type="scientific">Carpinus fangiana</name>
    <dbReference type="NCBI Taxonomy" id="176857"/>
    <lineage>
        <taxon>Eukaryota</taxon>
        <taxon>Viridiplantae</taxon>
        <taxon>Streptophyta</taxon>
        <taxon>Embryophyta</taxon>
        <taxon>Tracheophyta</taxon>
        <taxon>Spermatophyta</taxon>
        <taxon>Magnoliopsida</taxon>
        <taxon>eudicotyledons</taxon>
        <taxon>Gunneridae</taxon>
        <taxon>Pentapetalae</taxon>
        <taxon>rosids</taxon>
        <taxon>fabids</taxon>
        <taxon>Fagales</taxon>
        <taxon>Betulaceae</taxon>
        <taxon>Carpinus</taxon>
    </lineage>
</organism>